<name>G7NYA8_MACFA</name>
<protein>
    <submittedName>
        <fullName evidence="2">Uncharacterized protein</fullName>
    </submittedName>
</protein>
<feature type="region of interest" description="Disordered" evidence="1">
    <location>
        <begin position="1"/>
        <end position="62"/>
    </location>
</feature>
<organism>
    <name type="scientific">Macaca fascicularis</name>
    <name type="common">Crab-eating macaque</name>
    <name type="synonym">Cynomolgus monkey</name>
    <dbReference type="NCBI Taxonomy" id="9541"/>
    <lineage>
        <taxon>Eukaryota</taxon>
        <taxon>Metazoa</taxon>
        <taxon>Chordata</taxon>
        <taxon>Craniata</taxon>
        <taxon>Vertebrata</taxon>
        <taxon>Euteleostomi</taxon>
        <taxon>Mammalia</taxon>
        <taxon>Eutheria</taxon>
        <taxon>Euarchontoglires</taxon>
        <taxon>Primates</taxon>
        <taxon>Haplorrhini</taxon>
        <taxon>Catarrhini</taxon>
        <taxon>Cercopithecidae</taxon>
        <taxon>Cercopithecinae</taxon>
        <taxon>Macaca</taxon>
    </lineage>
</organism>
<reference evidence="2" key="1">
    <citation type="journal article" date="2011" name="Nat. Biotechnol.">
        <title>Genome sequencing and comparison of two nonhuman primate animal models, the cynomolgus and Chinese rhesus macaques.</title>
        <authorList>
            <person name="Yan G."/>
            <person name="Zhang G."/>
            <person name="Fang X."/>
            <person name="Zhang Y."/>
            <person name="Li C."/>
            <person name="Ling F."/>
            <person name="Cooper D.N."/>
            <person name="Li Q."/>
            <person name="Li Y."/>
            <person name="van Gool A.J."/>
            <person name="Du H."/>
            <person name="Chen J."/>
            <person name="Chen R."/>
            <person name="Zhang P."/>
            <person name="Huang Z."/>
            <person name="Thompson J.R."/>
            <person name="Meng Y."/>
            <person name="Bai Y."/>
            <person name="Wang J."/>
            <person name="Zhuo M."/>
            <person name="Wang T."/>
            <person name="Huang Y."/>
            <person name="Wei L."/>
            <person name="Li J."/>
            <person name="Wang Z."/>
            <person name="Hu H."/>
            <person name="Yang P."/>
            <person name="Le L."/>
            <person name="Stenson P.D."/>
            <person name="Li B."/>
            <person name="Liu X."/>
            <person name="Ball E.V."/>
            <person name="An N."/>
            <person name="Huang Q."/>
            <person name="Zhang Y."/>
            <person name="Fan W."/>
            <person name="Zhang X."/>
            <person name="Li Y."/>
            <person name="Wang W."/>
            <person name="Katze M.G."/>
            <person name="Su B."/>
            <person name="Nielsen R."/>
            <person name="Yang H."/>
            <person name="Wang J."/>
            <person name="Wang X."/>
            <person name="Wang J."/>
        </authorList>
    </citation>
    <scope>NUCLEOTIDE SEQUENCE [LARGE SCALE GENOMIC DNA]</scope>
    <source>
        <strain evidence="2">CE-4</strain>
    </source>
</reference>
<evidence type="ECO:0000256" key="1">
    <source>
        <dbReference type="SAM" id="MobiDB-lite"/>
    </source>
</evidence>
<gene>
    <name evidence="2" type="ORF">EGM_11166</name>
</gene>
<dbReference type="EMBL" id="CM001277">
    <property type="protein sequence ID" value="EHH51731.1"/>
    <property type="molecule type" value="Genomic_DNA"/>
</dbReference>
<dbReference type="Proteomes" id="UP000009130">
    <property type="component" value="Chromosome 2"/>
</dbReference>
<evidence type="ECO:0000313" key="2">
    <source>
        <dbReference type="EMBL" id="EHH51731.1"/>
    </source>
</evidence>
<feature type="compositionally biased region" description="Basic and acidic residues" evidence="1">
    <location>
        <begin position="147"/>
        <end position="162"/>
    </location>
</feature>
<feature type="compositionally biased region" description="Low complexity" evidence="1">
    <location>
        <begin position="39"/>
        <end position="56"/>
    </location>
</feature>
<accession>G7NYA8</accession>
<dbReference type="AlphaFoldDB" id="G7NYA8"/>
<feature type="region of interest" description="Disordered" evidence="1">
    <location>
        <begin position="123"/>
        <end position="162"/>
    </location>
</feature>
<proteinExistence type="predicted"/>
<sequence>MGSGRGETPSTSISIFPFTGGQDKSGVETWQRRPAAPQVPVARMARRGGAASRAPSLLPPFTRAPRSSARLLGSGPGCVWAGEREERVAACPWSAGLQAPPAVPARPTLRAAFRRLLGPLGVSPPYQPSEQSCWKNKPGRQDLPGETGKKSAAEGRWGRRKEKREVAARHLLQCARGGRQPGAVSFWW</sequence>